<dbReference type="AlphaFoldDB" id="A0A9X1KSD3"/>
<protein>
    <submittedName>
        <fullName evidence="1">Ribulokinase</fullName>
        <ecNumber evidence="1">2.7.1.16</ecNumber>
    </submittedName>
</protein>
<dbReference type="GO" id="GO:0008741">
    <property type="term" value="F:ribulokinase activity"/>
    <property type="evidence" value="ECO:0007669"/>
    <property type="project" value="UniProtKB-EC"/>
</dbReference>
<comment type="caution">
    <text evidence="1">The sequence shown here is derived from an EMBL/GenBank/DDBJ whole genome shotgun (WGS) entry which is preliminary data.</text>
</comment>
<gene>
    <name evidence="1" type="ORF">K6T82_24270</name>
</gene>
<dbReference type="Proteomes" id="UP001139366">
    <property type="component" value="Unassembled WGS sequence"/>
</dbReference>
<accession>A0A9X1KSD3</accession>
<reference evidence="1 2" key="1">
    <citation type="journal article" date="2023" name="Antonie Van Leeuwenhoek">
        <title>Flavobacterium potami sp. nov., a multi-metal resistance genes harbouring bacterium isolated from shallow river silt.</title>
        <authorList>
            <person name="Li S."/>
            <person name="Mao S."/>
            <person name="Mu W."/>
            <person name="Guo B."/>
            <person name="Li C."/>
            <person name="Zhu Q."/>
            <person name="Hou X."/>
            <person name="Zhao Y."/>
            <person name="Wei S."/>
            <person name="Liu H."/>
            <person name="Liu A."/>
        </authorList>
    </citation>
    <scope>NUCLEOTIDE SEQUENCE [LARGE SCALE GENOMIC DNA]</scope>
    <source>
        <strain evidence="1 2">17A</strain>
    </source>
</reference>
<dbReference type="EMBL" id="JAINUY010000075">
    <property type="protein sequence ID" value="MBZ4037883.1"/>
    <property type="molecule type" value="Genomic_DNA"/>
</dbReference>
<feature type="non-terminal residue" evidence="1">
    <location>
        <position position="94"/>
    </location>
</feature>
<evidence type="ECO:0000313" key="1">
    <source>
        <dbReference type="EMBL" id="MBZ4037883.1"/>
    </source>
</evidence>
<feature type="non-terminal residue" evidence="1">
    <location>
        <position position="1"/>
    </location>
</feature>
<proteinExistence type="predicted"/>
<organism evidence="1 2">
    <name type="scientific">Flavobacterium potami</name>
    <dbReference type="NCBI Taxonomy" id="2872310"/>
    <lineage>
        <taxon>Bacteria</taxon>
        <taxon>Pseudomonadati</taxon>
        <taxon>Bacteroidota</taxon>
        <taxon>Flavobacteriia</taxon>
        <taxon>Flavobacteriales</taxon>
        <taxon>Flavobacteriaceae</taxon>
        <taxon>Flavobacterium</taxon>
    </lineage>
</organism>
<evidence type="ECO:0000313" key="2">
    <source>
        <dbReference type="Proteomes" id="UP001139366"/>
    </source>
</evidence>
<dbReference type="EC" id="2.7.1.16" evidence="1"/>
<name>A0A9X1KSD3_9FLAO</name>
<keyword evidence="2" id="KW-1185">Reference proteome</keyword>
<keyword evidence="1" id="KW-0808">Transferase</keyword>
<sequence>PDKDCLRKLDPYLALIAERYGSRPQPAGTCLGVITREWAERLNVPADTLIGGGSFDAHAGAVGAGVAPRTLVKVVGTSTVDMLVEDAEKLEGKD</sequence>
<dbReference type="Gene3D" id="3.30.420.40">
    <property type="match status" value="1"/>
</dbReference>